<sequence length="174" mass="19466">MLLELPGAHAQAIGLSLGLVRRRECHLRAPLRVHTARPATLGRGRLLCDLRGHGHVAQRPAHAPVVLRGAIVRSLVEAYRGHTCQKTRNHLIIVLTIAFQDISRVLNGARHAWRVDRMPEPGQLQQLQLWQPAPTWFRVFLAGSRPGVVEGVGRGRCAWYCLRRGHIQYPAGVF</sequence>
<protein>
    <submittedName>
        <fullName evidence="1">Uncharacterized protein</fullName>
    </submittedName>
</protein>
<evidence type="ECO:0000313" key="1">
    <source>
        <dbReference type="EMBL" id="CAK9109215.1"/>
    </source>
</evidence>
<keyword evidence="2" id="KW-1185">Reference proteome</keyword>
<evidence type="ECO:0000313" key="2">
    <source>
        <dbReference type="Proteomes" id="UP001642464"/>
    </source>
</evidence>
<organism evidence="1 2">
    <name type="scientific">Durusdinium trenchii</name>
    <dbReference type="NCBI Taxonomy" id="1381693"/>
    <lineage>
        <taxon>Eukaryota</taxon>
        <taxon>Sar</taxon>
        <taxon>Alveolata</taxon>
        <taxon>Dinophyceae</taxon>
        <taxon>Suessiales</taxon>
        <taxon>Symbiodiniaceae</taxon>
        <taxon>Durusdinium</taxon>
    </lineage>
</organism>
<comment type="caution">
    <text evidence="1">The sequence shown here is derived from an EMBL/GenBank/DDBJ whole genome shotgun (WGS) entry which is preliminary data.</text>
</comment>
<dbReference type="Proteomes" id="UP001642464">
    <property type="component" value="Unassembled WGS sequence"/>
</dbReference>
<accession>A0ABP0SAA4</accession>
<name>A0ABP0SAA4_9DINO</name>
<gene>
    <name evidence="1" type="ORF">SCF082_LOCUS50759</name>
</gene>
<dbReference type="EMBL" id="CAXAMM010043240">
    <property type="protein sequence ID" value="CAK9109215.1"/>
    <property type="molecule type" value="Genomic_DNA"/>
</dbReference>
<proteinExistence type="predicted"/>
<reference evidence="1 2" key="1">
    <citation type="submission" date="2024-02" db="EMBL/GenBank/DDBJ databases">
        <authorList>
            <person name="Chen Y."/>
            <person name="Shah S."/>
            <person name="Dougan E. K."/>
            <person name="Thang M."/>
            <person name="Chan C."/>
        </authorList>
    </citation>
    <scope>NUCLEOTIDE SEQUENCE [LARGE SCALE GENOMIC DNA]</scope>
</reference>